<gene>
    <name evidence="1" type="ORF">WL1483_3452</name>
</gene>
<sequence>MLMGQCGSVGPDRRATRGKRGSLLTTLLTQCRIKQNLGIFQGELIAVQSTKLNPLAIIMQLKIALGIAASLSQTTHLTIIKRDML</sequence>
<evidence type="ECO:0000313" key="1">
    <source>
        <dbReference type="EMBL" id="ALP42871.1"/>
    </source>
</evidence>
<dbReference type="KEGG" id="asr:WL1483_3452"/>
<evidence type="ECO:0000313" key="2">
    <source>
        <dbReference type="Proteomes" id="UP000058114"/>
    </source>
</evidence>
<protein>
    <submittedName>
        <fullName evidence="1">Uncharacterized protein</fullName>
    </submittedName>
</protein>
<dbReference type="EMBL" id="CP013067">
    <property type="protein sequence ID" value="ALP42871.1"/>
    <property type="molecule type" value="Genomic_DNA"/>
</dbReference>
<dbReference type="Proteomes" id="UP000058114">
    <property type="component" value="Chromosome"/>
</dbReference>
<name>A0A0S2SMJ8_9GAMM</name>
<dbReference type="AlphaFoldDB" id="A0A0S2SMJ8"/>
<reference evidence="1 2" key="2">
    <citation type="journal article" date="2016" name="Genome Announc.">
        <title>Complete Genome Sequence of the Highly Virulent Aeromonas schubertii Strain WL1483, Isolated from Diseased Snakehead Fish (Channa argus) in China.</title>
        <authorList>
            <person name="Liu L."/>
            <person name="Li N."/>
            <person name="Zhang D."/>
            <person name="Fu X."/>
            <person name="Shi C."/>
            <person name="Lin Q."/>
            <person name="Hao G."/>
        </authorList>
    </citation>
    <scope>NUCLEOTIDE SEQUENCE [LARGE SCALE GENOMIC DNA]</scope>
    <source>
        <strain evidence="1 2">WL1483</strain>
    </source>
</reference>
<organism evidence="1 2">
    <name type="scientific">Aeromonas schubertii</name>
    <dbReference type="NCBI Taxonomy" id="652"/>
    <lineage>
        <taxon>Bacteria</taxon>
        <taxon>Pseudomonadati</taxon>
        <taxon>Pseudomonadota</taxon>
        <taxon>Gammaproteobacteria</taxon>
        <taxon>Aeromonadales</taxon>
        <taxon>Aeromonadaceae</taxon>
        <taxon>Aeromonas</taxon>
    </lineage>
</organism>
<accession>A0A0S2SMJ8</accession>
<reference evidence="2" key="1">
    <citation type="submission" date="2015-10" db="EMBL/GenBank/DDBJ databases">
        <title>Complete Genome Sequence of Aeromonas schubertii strain WL1483.</title>
        <authorList>
            <person name="Liu L."/>
        </authorList>
    </citation>
    <scope>NUCLEOTIDE SEQUENCE [LARGE SCALE GENOMIC DNA]</scope>
    <source>
        <strain evidence="2">WL1483</strain>
    </source>
</reference>
<proteinExistence type="predicted"/>